<keyword evidence="8" id="KW-0675">Receptor</keyword>
<keyword evidence="13" id="KW-1185">Reference proteome</keyword>
<dbReference type="Pfam" id="PF14846">
    <property type="entry name" value="DUF4485"/>
    <property type="match status" value="1"/>
</dbReference>
<feature type="domain" description="DUF4485" evidence="11">
    <location>
        <begin position="399"/>
        <end position="458"/>
    </location>
</feature>
<dbReference type="GO" id="GO:0004984">
    <property type="term" value="F:olfactory receptor activity"/>
    <property type="evidence" value="ECO:0007669"/>
    <property type="project" value="InterPro"/>
</dbReference>
<dbReference type="Proteomes" id="UP000600918">
    <property type="component" value="Unassembled WGS sequence"/>
</dbReference>
<feature type="transmembrane region" description="Helical" evidence="10">
    <location>
        <begin position="307"/>
        <end position="328"/>
    </location>
</feature>
<comment type="caution">
    <text evidence="12">The sequence shown here is derived from an EMBL/GenBank/DDBJ whole genome shotgun (WGS) entry which is preliminary data.</text>
</comment>
<feature type="transmembrane region" description="Helical" evidence="10">
    <location>
        <begin position="42"/>
        <end position="68"/>
    </location>
</feature>
<evidence type="ECO:0000256" key="9">
    <source>
        <dbReference type="ARBA" id="ARBA00023224"/>
    </source>
</evidence>
<evidence type="ECO:0000256" key="5">
    <source>
        <dbReference type="ARBA" id="ARBA00022725"/>
    </source>
</evidence>
<dbReference type="InterPro" id="IPR004117">
    <property type="entry name" value="7tm6_olfct_rcpt"/>
</dbReference>
<dbReference type="InterPro" id="IPR027831">
    <property type="entry name" value="DUF4485"/>
</dbReference>
<protein>
    <recommendedName>
        <fullName evidence="11">DUF4485 domain-containing protein</fullName>
    </recommendedName>
</protein>
<dbReference type="AlphaFoldDB" id="A0A834K1H0"/>
<organism evidence="12 13">
    <name type="scientific">Vespula pensylvanica</name>
    <name type="common">Western yellow jacket</name>
    <name type="synonym">Wasp</name>
    <dbReference type="NCBI Taxonomy" id="30213"/>
    <lineage>
        <taxon>Eukaryota</taxon>
        <taxon>Metazoa</taxon>
        <taxon>Ecdysozoa</taxon>
        <taxon>Arthropoda</taxon>
        <taxon>Hexapoda</taxon>
        <taxon>Insecta</taxon>
        <taxon>Pterygota</taxon>
        <taxon>Neoptera</taxon>
        <taxon>Endopterygota</taxon>
        <taxon>Hymenoptera</taxon>
        <taxon>Apocrita</taxon>
        <taxon>Aculeata</taxon>
        <taxon>Vespoidea</taxon>
        <taxon>Vespidae</taxon>
        <taxon>Vespinae</taxon>
        <taxon>Vespula</taxon>
    </lineage>
</organism>
<evidence type="ECO:0000313" key="12">
    <source>
        <dbReference type="EMBL" id="KAF7396869.1"/>
    </source>
</evidence>
<feature type="transmembrane region" description="Helical" evidence="10">
    <location>
        <begin position="272"/>
        <end position="295"/>
    </location>
</feature>
<keyword evidence="4 10" id="KW-0812">Transmembrane</keyword>
<dbReference type="EMBL" id="JACSDY010000020">
    <property type="protein sequence ID" value="KAF7396869.1"/>
    <property type="molecule type" value="Genomic_DNA"/>
</dbReference>
<keyword evidence="7 10" id="KW-0472">Membrane</keyword>
<evidence type="ECO:0000256" key="1">
    <source>
        <dbReference type="ARBA" id="ARBA00004651"/>
    </source>
</evidence>
<dbReference type="PANTHER" id="PTHR21137:SF35">
    <property type="entry name" value="ODORANT RECEPTOR 19A-RELATED"/>
    <property type="match status" value="1"/>
</dbReference>
<keyword evidence="3" id="KW-0716">Sensory transduction</keyword>
<dbReference type="GO" id="GO:0005886">
    <property type="term" value="C:plasma membrane"/>
    <property type="evidence" value="ECO:0007669"/>
    <property type="project" value="UniProtKB-SubCell"/>
</dbReference>
<name>A0A834K1H0_VESPE</name>
<evidence type="ECO:0000259" key="11">
    <source>
        <dbReference type="Pfam" id="PF14846"/>
    </source>
</evidence>
<dbReference type="Pfam" id="PF02949">
    <property type="entry name" value="7tm_6"/>
    <property type="match status" value="1"/>
</dbReference>
<evidence type="ECO:0000256" key="8">
    <source>
        <dbReference type="ARBA" id="ARBA00023170"/>
    </source>
</evidence>
<feature type="transmembrane region" description="Helical" evidence="10">
    <location>
        <begin position="80"/>
        <end position="98"/>
    </location>
</feature>
<evidence type="ECO:0000256" key="7">
    <source>
        <dbReference type="ARBA" id="ARBA00023136"/>
    </source>
</evidence>
<dbReference type="GO" id="GO:0007165">
    <property type="term" value="P:signal transduction"/>
    <property type="evidence" value="ECO:0007669"/>
    <property type="project" value="UniProtKB-KW"/>
</dbReference>
<evidence type="ECO:0000256" key="4">
    <source>
        <dbReference type="ARBA" id="ARBA00022692"/>
    </source>
</evidence>
<gene>
    <name evidence="12" type="ORF">H0235_016406</name>
</gene>
<sequence>MTEGNRNYKEDVGYTTELCNYLLRTLGIWPFSKKKKGYMESLLKLLVILFSYSLLCFFVVPAVLHLLLIEKDSHVKLKKLPLIFYNVISIAKYSGLLLQENQIARCLKHVEEDWKSIGSEHYRMIMKEKAKLGRRLLLICGILMYSSGGFNRIFLPLSRGKIVTPQNITIRPLPCSGYYIFFDDQISPNYEIIFCLQCISGLVTYSITTAICGLAALFVMHTCGQLEILVELIEGIVEKTDNGENQTNKLISITVEHQIRVRSFLQTVEVTMHQICLFELMGCTLTMCFFGYCLITDWSNRNPTSICTYFIGLSSITSHIFMFCFVGEQLTLQAEKVALTSCVLDWYRLPNNKAKSVILIMAISHCPMRITAGNVIELSLQTFGQVIKTAAAYCHRFTENLSPYLTLDRQNAVKWLRFLMKTNHDIAAMRLRNDFMHYLVLNLQESQLRPPFDKPPPSIECLMDIAKLIPGKTEVSDDGVDSMTKLEDLIEEKSMIMSLSPDDGAFLASQPVPHHGSFCYLAITTKKKES</sequence>
<reference evidence="12" key="1">
    <citation type="journal article" date="2020" name="G3 (Bethesda)">
        <title>High-Quality Assemblies for Three Invasive Social Wasps from the &lt;i&gt;Vespula&lt;/i&gt; Genus.</title>
        <authorList>
            <person name="Harrop T.W.R."/>
            <person name="Guhlin J."/>
            <person name="McLaughlin G.M."/>
            <person name="Permina E."/>
            <person name="Stockwell P."/>
            <person name="Gilligan J."/>
            <person name="Le Lec M.F."/>
            <person name="Gruber M.A.M."/>
            <person name="Quinn O."/>
            <person name="Lovegrove M."/>
            <person name="Duncan E.J."/>
            <person name="Remnant E.J."/>
            <person name="Van Eeckhoven J."/>
            <person name="Graham B."/>
            <person name="Knapp R.A."/>
            <person name="Langford K.W."/>
            <person name="Kronenberg Z."/>
            <person name="Press M.O."/>
            <person name="Eacker S.M."/>
            <person name="Wilson-Rankin E.E."/>
            <person name="Purcell J."/>
            <person name="Lester P.J."/>
            <person name="Dearden P.K."/>
        </authorList>
    </citation>
    <scope>NUCLEOTIDE SEQUENCE</scope>
    <source>
        <strain evidence="12">Volc-1</strain>
    </source>
</reference>
<evidence type="ECO:0000256" key="10">
    <source>
        <dbReference type="SAM" id="Phobius"/>
    </source>
</evidence>
<keyword evidence="9" id="KW-0807">Transducer</keyword>
<evidence type="ECO:0000256" key="3">
    <source>
        <dbReference type="ARBA" id="ARBA00022606"/>
    </source>
</evidence>
<keyword evidence="5" id="KW-0552">Olfaction</keyword>
<dbReference type="PANTHER" id="PTHR21137">
    <property type="entry name" value="ODORANT RECEPTOR"/>
    <property type="match status" value="1"/>
</dbReference>
<accession>A0A834K1H0</accession>
<evidence type="ECO:0000256" key="6">
    <source>
        <dbReference type="ARBA" id="ARBA00022989"/>
    </source>
</evidence>
<feature type="transmembrane region" description="Helical" evidence="10">
    <location>
        <begin position="136"/>
        <end position="155"/>
    </location>
</feature>
<comment type="subcellular location">
    <subcellularLocation>
        <location evidence="1">Cell membrane</location>
        <topology evidence="1">Multi-pass membrane protein</topology>
    </subcellularLocation>
</comment>
<dbReference type="GO" id="GO:0005549">
    <property type="term" value="F:odorant binding"/>
    <property type="evidence" value="ECO:0007669"/>
    <property type="project" value="InterPro"/>
</dbReference>
<keyword evidence="2" id="KW-1003">Cell membrane</keyword>
<evidence type="ECO:0000313" key="13">
    <source>
        <dbReference type="Proteomes" id="UP000600918"/>
    </source>
</evidence>
<evidence type="ECO:0000256" key="2">
    <source>
        <dbReference type="ARBA" id="ARBA00022475"/>
    </source>
</evidence>
<keyword evidence="6 10" id="KW-1133">Transmembrane helix</keyword>
<proteinExistence type="predicted"/>